<dbReference type="PIRSF" id="PIRSF015965">
    <property type="entry name" value="26S_Psome_Rpn1"/>
    <property type="match status" value="1"/>
</dbReference>
<comment type="caution">
    <text evidence="7">The sequence shown here is derived from an EMBL/GenBank/DDBJ whole genome shotgun (WGS) entry which is preliminary data.</text>
</comment>
<organism evidence="7 8">
    <name type="scientific">Vitis vinifera</name>
    <name type="common">Grape</name>
    <dbReference type="NCBI Taxonomy" id="29760"/>
    <lineage>
        <taxon>Eukaryota</taxon>
        <taxon>Viridiplantae</taxon>
        <taxon>Streptophyta</taxon>
        <taxon>Embryophyta</taxon>
        <taxon>Tracheophyta</taxon>
        <taxon>Spermatophyta</taxon>
        <taxon>Magnoliopsida</taxon>
        <taxon>eudicotyledons</taxon>
        <taxon>Gunneridae</taxon>
        <taxon>Pentapetalae</taxon>
        <taxon>rosids</taxon>
        <taxon>Vitales</taxon>
        <taxon>Vitaceae</taxon>
        <taxon>Viteae</taxon>
        <taxon>Vitis</taxon>
    </lineage>
</organism>
<dbReference type="InterPro" id="IPR002015">
    <property type="entry name" value="Proteasome/cyclosome_rpt"/>
</dbReference>
<dbReference type="GO" id="GO:0008540">
    <property type="term" value="C:proteasome regulatory particle, base subcomplex"/>
    <property type="evidence" value="ECO:0007669"/>
    <property type="project" value="UniProtKB-UniRule"/>
</dbReference>
<sequence length="1042" mass="116563">MTSVPKPLKFLRPHYGALKSFYETMGDSDLKESLKYRLLGSEGDIGSWGHEYVRMVMDTKSASGHRENFWRHVISRKFGEEEGGWGSREVRESYGVGFWKEIRKEGALMQNKVVFSVGRGRRVKFWKDIWWGNFALCNSFPSLYAIASSKEAWVEEFWDTSGVEGVWSPRFSRPFNDWEVEEVERLLLTIRGARLNPLMEDRMMWNVTLNGIFSVKSLYNDLSSRRAGLFPHGLIWSPSVPSKVSFFSLGRLLGVRARALWEFWFALFGVFWVLPYSVKDTLIEWRGFMLGKKHRKVWKAAPLCLFWAVWMERNRIAFDNEDFSVHRNLAGEISQEYAKRQSEEAPIDDLMELVQQIVAFHMKHNAEPEAVDLLMEVEDLDLLVEHVDKTNHKRTCLYLTSSARYLPGPDDILVLDIAYVIYLKFEEYPNALQIAVFLDNMQYVKQIFTSCDDLLQKKQFCYILARHGVAFELDDEMVVDNDEREALQDIINNSKLSEGYLTLARDIEVMEPKSPEDIYKAHLLDGRASAGASVDSARQNLAATFVNAFVNAGFGQDKLMTVASEASSGGSSGNWLFKNKEHGKASAAASLGMILLWDVDSGLAQIDKYFHSNDNHALALLADYIGKEDPSIRIGAILGLGLAYAGCQNDQIRCKLTPILNDAKAPLDVIAFTAISLGFVYVGSCNEEIAQAIIFALMDRSDSELGEPLTRLLPLGLGLLYLGKQESVEATAEVSKTFNEKIRKYCDMTLLSCAYAGTGNVLKVQHLLGQCAQHLEKGETHQGPAVLGIAMVAMAEELGLEMAIRSLEHLLQYGEQNIRRAVPLALGLLCISNPKVNVMDTLSRLSHDTDTEVAMAAVISLGLIGAGTNNARIAGMLRNLSSYYYKEASLLFCVRIAQGLVHLGKGLLTLAPYHSDRFLLSPSALAGIVTLLHACLDMKAIILGKYHYVLYVLVLAMQPRMLMTVDEDLKPLSVPVRVGQAVDVVGQAGRPKTITGFQTHSTPVLLAAGDRAELATEKYIPVSPILEGFVILKENPDYREDH</sequence>
<dbReference type="SUPFAM" id="SSF48371">
    <property type="entry name" value="ARM repeat"/>
    <property type="match status" value="1"/>
</dbReference>
<dbReference type="GO" id="GO:0030234">
    <property type="term" value="F:enzyme regulator activity"/>
    <property type="evidence" value="ECO:0007669"/>
    <property type="project" value="UniProtKB-UniRule"/>
</dbReference>
<dbReference type="InterPro" id="IPR016643">
    <property type="entry name" value="26S_Psome_Rpn1"/>
</dbReference>
<dbReference type="GO" id="GO:0030163">
    <property type="term" value="P:protein catabolic process"/>
    <property type="evidence" value="ECO:0007669"/>
    <property type="project" value="UniProtKB-UniRule"/>
</dbReference>
<dbReference type="InterPro" id="IPR041433">
    <property type="entry name" value="RPN1_C"/>
</dbReference>
<feature type="domain" description="26S proteasome non-ATPase regulatory subunit RPN1 C-terminal" evidence="6">
    <location>
        <begin position="985"/>
        <end position="1038"/>
    </location>
</feature>
<comment type="subunit">
    <text evidence="4">Component of the 19S regulatory particle (RP/PA700) base subcomplex of the 26S proteasome. The 26S proteasome is composed of a core protease (CP), known as the 20S proteasome, capped at one or both ends by the 19S regulatory particle (RP/PA700). The RP/PA700 complex is composed of at least 17 different subunits in two subcomplexes, the base and the lid, which form the portions proximal and distal to the 20S proteolytic core, respectively.</text>
</comment>
<comment type="similarity">
    <text evidence="1 4">Belongs to the proteasome subunit S2 family.</text>
</comment>
<name>A0A438EGI4_VITVI</name>
<evidence type="ECO:0000256" key="1">
    <source>
        <dbReference type="ARBA" id="ARBA00005460"/>
    </source>
</evidence>
<dbReference type="Proteomes" id="UP000288805">
    <property type="component" value="Unassembled WGS sequence"/>
</dbReference>
<evidence type="ECO:0000256" key="2">
    <source>
        <dbReference type="ARBA" id="ARBA00022737"/>
    </source>
</evidence>
<gene>
    <name evidence="7" type="primary">RPN1A_0</name>
    <name evidence="7" type="ORF">CK203_098755</name>
</gene>
<dbReference type="AlphaFoldDB" id="A0A438EGI4"/>
<dbReference type="Pfam" id="PF18051">
    <property type="entry name" value="RPN1_C"/>
    <property type="match status" value="1"/>
</dbReference>
<evidence type="ECO:0000259" key="6">
    <source>
        <dbReference type="Pfam" id="PF18051"/>
    </source>
</evidence>
<dbReference type="GO" id="GO:0042176">
    <property type="term" value="P:regulation of protein catabolic process"/>
    <property type="evidence" value="ECO:0007669"/>
    <property type="project" value="InterPro"/>
</dbReference>
<feature type="domain" description="RPN1 N-terminal" evidence="5">
    <location>
        <begin position="327"/>
        <end position="523"/>
    </location>
</feature>
<dbReference type="InterPro" id="IPR016024">
    <property type="entry name" value="ARM-type_fold"/>
</dbReference>
<proteinExistence type="inferred from homology"/>
<keyword evidence="3 4" id="KW-0647">Proteasome</keyword>
<dbReference type="PANTHER" id="PTHR10943:SF1">
    <property type="entry name" value="26S PROTEASOME NON-ATPASE REGULATORY SUBUNIT 2"/>
    <property type="match status" value="1"/>
</dbReference>
<dbReference type="Pfam" id="PF17781">
    <property type="entry name" value="RPN1_RPN2_N"/>
    <property type="match status" value="2"/>
</dbReference>
<reference evidence="7 8" key="1">
    <citation type="journal article" date="2018" name="PLoS Genet.">
        <title>Population sequencing reveals clonal diversity and ancestral inbreeding in the grapevine cultivar Chardonnay.</title>
        <authorList>
            <person name="Roach M.J."/>
            <person name="Johnson D.L."/>
            <person name="Bohlmann J."/>
            <person name="van Vuuren H.J."/>
            <person name="Jones S.J."/>
            <person name="Pretorius I.S."/>
            <person name="Schmidt S.A."/>
            <person name="Borneman A.R."/>
        </authorList>
    </citation>
    <scope>NUCLEOTIDE SEQUENCE [LARGE SCALE GENOMIC DNA]</scope>
    <source>
        <strain evidence="8">cv. Chardonnay</strain>
        <tissue evidence="7">Leaf</tissue>
    </source>
</reference>
<protein>
    <recommendedName>
        <fullName evidence="4">26S proteasome non-ATPase regulatory subunit 2 homolog</fullName>
    </recommendedName>
</protein>
<accession>A0A438EGI4</accession>
<dbReference type="Gene3D" id="1.25.10.10">
    <property type="entry name" value="Leucine-rich Repeat Variant"/>
    <property type="match status" value="1"/>
</dbReference>
<evidence type="ECO:0000259" key="5">
    <source>
        <dbReference type="Pfam" id="PF17781"/>
    </source>
</evidence>
<dbReference type="Pfam" id="PF01851">
    <property type="entry name" value="PC_rep"/>
    <property type="match status" value="1"/>
</dbReference>
<evidence type="ECO:0000256" key="3">
    <source>
        <dbReference type="ARBA" id="ARBA00022942"/>
    </source>
</evidence>
<keyword evidence="2" id="KW-0677">Repeat</keyword>
<evidence type="ECO:0000313" key="8">
    <source>
        <dbReference type="Proteomes" id="UP000288805"/>
    </source>
</evidence>
<comment type="function">
    <text evidence="4">Acts as a regulatory subunit of the 26 proteasome which is involved in the ATP-dependent degradation of ubiquitinated proteins.</text>
</comment>
<evidence type="ECO:0000256" key="4">
    <source>
        <dbReference type="PIRNR" id="PIRNR015965"/>
    </source>
</evidence>
<dbReference type="InterPro" id="IPR040892">
    <property type="entry name" value="RPN1_N"/>
</dbReference>
<feature type="domain" description="RPN1 N-terminal" evidence="5">
    <location>
        <begin position="1"/>
        <end position="33"/>
    </location>
</feature>
<evidence type="ECO:0000313" key="7">
    <source>
        <dbReference type="EMBL" id="RVW46772.1"/>
    </source>
</evidence>
<dbReference type="InterPro" id="IPR011989">
    <property type="entry name" value="ARM-like"/>
</dbReference>
<dbReference type="EMBL" id="QGNW01001298">
    <property type="protein sequence ID" value="RVW46772.1"/>
    <property type="molecule type" value="Genomic_DNA"/>
</dbReference>
<dbReference type="PANTHER" id="PTHR10943">
    <property type="entry name" value="26S PROTEASOME NON-ATPASE REGULATORY SUBUNIT"/>
    <property type="match status" value="1"/>
</dbReference>